<evidence type="ECO:0000313" key="5">
    <source>
        <dbReference type="EMBL" id="KAK0619455.1"/>
    </source>
</evidence>
<dbReference type="GO" id="GO:0000981">
    <property type="term" value="F:DNA-binding transcription factor activity, RNA polymerase II-specific"/>
    <property type="evidence" value="ECO:0007669"/>
    <property type="project" value="InterPro"/>
</dbReference>
<dbReference type="InterPro" id="IPR001138">
    <property type="entry name" value="Zn2Cys6_DnaBD"/>
</dbReference>
<dbReference type="CDD" id="cd00067">
    <property type="entry name" value="GAL4"/>
    <property type="match status" value="1"/>
</dbReference>
<keyword evidence="2" id="KW-0539">Nucleus</keyword>
<evidence type="ECO:0000256" key="2">
    <source>
        <dbReference type="ARBA" id="ARBA00023242"/>
    </source>
</evidence>
<dbReference type="Proteomes" id="UP001175000">
    <property type="component" value="Unassembled WGS sequence"/>
</dbReference>
<dbReference type="InterPro" id="IPR050987">
    <property type="entry name" value="AtrR-like"/>
</dbReference>
<keyword evidence="3" id="KW-1133">Transmembrane helix</keyword>
<evidence type="ECO:0000256" key="3">
    <source>
        <dbReference type="SAM" id="Phobius"/>
    </source>
</evidence>
<organism evidence="5 6">
    <name type="scientific">Immersiella caudata</name>
    <dbReference type="NCBI Taxonomy" id="314043"/>
    <lineage>
        <taxon>Eukaryota</taxon>
        <taxon>Fungi</taxon>
        <taxon>Dikarya</taxon>
        <taxon>Ascomycota</taxon>
        <taxon>Pezizomycotina</taxon>
        <taxon>Sordariomycetes</taxon>
        <taxon>Sordariomycetidae</taxon>
        <taxon>Sordariales</taxon>
        <taxon>Lasiosphaeriaceae</taxon>
        <taxon>Immersiella</taxon>
    </lineage>
</organism>
<keyword evidence="1" id="KW-0479">Metal-binding</keyword>
<dbReference type="Gene3D" id="4.10.240.10">
    <property type="entry name" value="Zn(2)-C6 fungal-type DNA-binding domain"/>
    <property type="match status" value="1"/>
</dbReference>
<sequence>MRCDGQTPTCSPCADRSRHCVFPTIQKTRGPGKSKKRLEALEARLAAIEHRGTRQPSAILAFDSEEEPEALVTCPPLTAPISASAPTPTIPFIGIPAFKQISKRFPLSGQEISTKPLDRVTFSPLIVESSEAILVQQAIDELCAELPFLHIMQLTAQLNQPNIVQKPDAPWQGLFNAMIAMAISLKTHRGSAREVTPYAWQFFRNAYAVLPELILQGDTIGAAQAVMAMALFMRQSADTRTTARILAMAVRLRCTAAPYVMPSAENIQLPDEYENRRRLSLAAFVLDMEVAVNTGLSPTHAEQDVLGLASPAPGPTLHDMIFHARVELARIQYRIAAQLANPTRSELVALESELEAWNLRVPLEIRPDWHYRPDASATAQTIDVPLATMHMVYYNSLCMVCWASVRLVMEQVLKSGHLEASNYLALHERTSHHRNVARATARAVIRTMLRFPVNSFASLWTVICYPLAASIALLAVVCKEPDHPDAQTDVSLLGWFAQYLAKAVRGEGCDLERMRDGVFKFQMVASDAIVAALGSAMPVNPSLWPLTRASGETGKAMSVLMTCSSYIPMYLAQALIGNTPNRDTENTKKLAKIFEFDWGDTDYGPFVPDSLIPATLKPLYDQVKALLADGHSTASLQAVWDAALKNRSFPRTHTEVKKLDRRSQAFEALA</sequence>
<keyword evidence="3" id="KW-0812">Transmembrane</keyword>
<dbReference type="PANTHER" id="PTHR46910">
    <property type="entry name" value="TRANSCRIPTION FACTOR PDR1"/>
    <property type="match status" value="1"/>
</dbReference>
<dbReference type="InterPro" id="IPR007219">
    <property type="entry name" value="XnlR_reg_dom"/>
</dbReference>
<dbReference type="PANTHER" id="PTHR46910:SF25">
    <property type="entry name" value="ABC-TRANSPORTER-REGULATING TRANSCRIPTION FACTOR"/>
    <property type="match status" value="1"/>
</dbReference>
<feature type="domain" description="Xylanolytic transcriptional activator regulatory" evidence="4">
    <location>
        <begin position="145"/>
        <end position="304"/>
    </location>
</feature>
<evidence type="ECO:0000313" key="6">
    <source>
        <dbReference type="Proteomes" id="UP001175000"/>
    </source>
</evidence>
<comment type="caution">
    <text evidence="5">The sequence shown here is derived from an EMBL/GenBank/DDBJ whole genome shotgun (WGS) entry which is preliminary data.</text>
</comment>
<proteinExistence type="predicted"/>
<keyword evidence="3" id="KW-0472">Membrane</keyword>
<keyword evidence="6" id="KW-1185">Reference proteome</keyword>
<feature type="transmembrane region" description="Helical" evidence="3">
    <location>
        <begin position="456"/>
        <end position="477"/>
    </location>
</feature>
<dbReference type="GO" id="GO:0003677">
    <property type="term" value="F:DNA binding"/>
    <property type="evidence" value="ECO:0007669"/>
    <property type="project" value="InterPro"/>
</dbReference>
<protein>
    <recommendedName>
        <fullName evidence="4">Xylanolytic transcriptional activator regulatory domain-containing protein</fullName>
    </recommendedName>
</protein>
<name>A0AA39WQF4_9PEZI</name>
<accession>A0AA39WQF4</accession>
<dbReference type="EMBL" id="JAULSU010000004">
    <property type="protein sequence ID" value="KAK0619455.1"/>
    <property type="molecule type" value="Genomic_DNA"/>
</dbReference>
<gene>
    <name evidence="5" type="ORF">B0T14DRAFT_566305</name>
</gene>
<dbReference type="AlphaFoldDB" id="A0AA39WQF4"/>
<reference evidence="5" key="1">
    <citation type="submission" date="2023-06" db="EMBL/GenBank/DDBJ databases">
        <title>Genome-scale phylogeny and comparative genomics of the fungal order Sordariales.</title>
        <authorList>
            <consortium name="Lawrence Berkeley National Laboratory"/>
            <person name="Hensen N."/>
            <person name="Bonometti L."/>
            <person name="Westerberg I."/>
            <person name="Brannstrom I.O."/>
            <person name="Guillou S."/>
            <person name="Cros-Aarteil S."/>
            <person name="Calhoun S."/>
            <person name="Haridas S."/>
            <person name="Kuo A."/>
            <person name="Mondo S."/>
            <person name="Pangilinan J."/>
            <person name="Riley R."/>
            <person name="Labutti K."/>
            <person name="Andreopoulos B."/>
            <person name="Lipzen A."/>
            <person name="Chen C."/>
            <person name="Yanf M."/>
            <person name="Daum C."/>
            <person name="Ng V."/>
            <person name="Clum A."/>
            <person name="Steindorff A."/>
            <person name="Ohm R."/>
            <person name="Martin F."/>
            <person name="Silar P."/>
            <person name="Natvig D."/>
            <person name="Lalanne C."/>
            <person name="Gautier V."/>
            <person name="Ament-Velasquez S.L."/>
            <person name="Kruys A."/>
            <person name="Hutchinson M.I."/>
            <person name="Powell A.J."/>
            <person name="Barry K."/>
            <person name="Miller A.N."/>
            <person name="Grigoriev I.V."/>
            <person name="Debuchy R."/>
            <person name="Gladieux P."/>
            <person name="Thoren M.H."/>
            <person name="Johannesson H."/>
        </authorList>
    </citation>
    <scope>NUCLEOTIDE SEQUENCE</scope>
    <source>
        <strain evidence="5">CBS 606.72</strain>
    </source>
</reference>
<dbReference type="CDD" id="cd12148">
    <property type="entry name" value="fungal_TF_MHR"/>
    <property type="match status" value="1"/>
</dbReference>
<dbReference type="InterPro" id="IPR036864">
    <property type="entry name" value="Zn2-C6_fun-type_DNA-bd_sf"/>
</dbReference>
<evidence type="ECO:0000259" key="4">
    <source>
        <dbReference type="Pfam" id="PF04082"/>
    </source>
</evidence>
<dbReference type="GO" id="GO:0008270">
    <property type="term" value="F:zinc ion binding"/>
    <property type="evidence" value="ECO:0007669"/>
    <property type="project" value="InterPro"/>
</dbReference>
<evidence type="ECO:0000256" key="1">
    <source>
        <dbReference type="ARBA" id="ARBA00022723"/>
    </source>
</evidence>
<dbReference type="GO" id="GO:0006351">
    <property type="term" value="P:DNA-templated transcription"/>
    <property type="evidence" value="ECO:0007669"/>
    <property type="project" value="InterPro"/>
</dbReference>
<dbReference type="Pfam" id="PF04082">
    <property type="entry name" value="Fungal_trans"/>
    <property type="match status" value="1"/>
</dbReference>